<evidence type="ECO:0000313" key="2">
    <source>
        <dbReference type="EMBL" id="TWS98857.1"/>
    </source>
</evidence>
<evidence type="ECO:0008006" key="4">
    <source>
        <dbReference type="Google" id="ProtNLM"/>
    </source>
</evidence>
<evidence type="ECO:0000313" key="3">
    <source>
        <dbReference type="Proteomes" id="UP000317430"/>
    </source>
</evidence>
<name>A0A5C5SCQ1_9STRE</name>
<dbReference type="RefSeq" id="WP_146565834.1">
    <property type="nucleotide sequence ID" value="NZ_VOHL01000001.1"/>
</dbReference>
<dbReference type="OrthoDB" id="2235858at2"/>
<protein>
    <recommendedName>
        <fullName evidence="4">ATPases with chaperone activity, ATP-binding subunit</fullName>
    </recommendedName>
</protein>
<feature type="coiled-coil region" evidence="1">
    <location>
        <begin position="67"/>
        <end position="96"/>
    </location>
</feature>
<comment type="caution">
    <text evidence="2">The sequence shown here is derived from an EMBL/GenBank/DDBJ whole genome shotgun (WGS) entry which is preliminary data.</text>
</comment>
<proteinExistence type="predicted"/>
<dbReference type="AlphaFoldDB" id="A0A5C5SCQ1"/>
<reference evidence="2 3" key="1">
    <citation type="submission" date="2019-08" db="EMBL/GenBank/DDBJ databases">
        <authorList>
            <person name="Lei W."/>
        </authorList>
    </citation>
    <scope>NUCLEOTIDE SEQUENCE [LARGE SCALE GENOMIC DNA]</scope>
    <source>
        <strain evidence="2 3">CCUG 66496</strain>
    </source>
</reference>
<sequence length="100" mass="11638">MLRDLFKPKEKNVSPSSDRFKSLIHTLSAMTDTELDKVEKLINLVFDQEQQEAPASYPEPTSLVVQEESLDDRIETARARLKTEELEKRIEQFKQSKKES</sequence>
<accession>A0A5C5SCQ1</accession>
<dbReference type="EMBL" id="VOHL01000001">
    <property type="protein sequence ID" value="TWS98857.1"/>
    <property type="molecule type" value="Genomic_DNA"/>
</dbReference>
<keyword evidence="1" id="KW-0175">Coiled coil</keyword>
<keyword evidence="3" id="KW-1185">Reference proteome</keyword>
<dbReference type="Proteomes" id="UP000317430">
    <property type="component" value="Unassembled WGS sequence"/>
</dbReference>
<organism evidence="2 3">
    <name type="scientific">Streptococcus cuniculipharyngis</name>
    <dbReference type="NCBI Taxonomy" id="1562651"/>
    <lineage>
        <taxon>Bacteria</taxon>
        <taxon>Bacillati</taxon>
        <taxon>Bacillota</taxon>
        <taxon>Bacilli</taxon>
        <taxon>Lactobacillales</taxon>
        <taxon>Streptococcaceae</taxon>
        <taxon>Streptococcus</taxon>
    </lineage>
</organism>
<gene>
    <name evidence="2" type="ORF">FRX57_01205</name>
</gene>
<evidence type="ECO:0000256" key="1">
    <source>
        <dbReference type="SAM" id="Coils"/>
    </source>
</evidence>